<dbReference type="AlphaFoldDB" id="A0A0N4UQY8"/>
<dbReference type="EMBL" id="UYYG01001272">
    <property type="protein sequence ID" value="VDN60933.1"/>
    <property type="molecule type" value="Genomic_DNA"/>
</dbReference>
<dbReference type="Proteomes" id="UP000038040">
    <property type="component" value="Unplaced"/>
</dbReference>
<gene>
    <name evidence="1" type="ORF">DME_LOCUS10906</name>
</gene>
<proteinExistence type="predicted"/>
<reference evidence="4" key="1">
    <citation type="submission" date="2017-02" db="UniProtKB">
        <authorList>
            <consortium name="WormBaseParasite"/>
        </authorList>
    </citation>
    <scope>IDENTIFICATION</scope>
</reference>
<keyword evidence="3" id="KW-1185">Reference proteome</keyword>
<organism evidence="2 4">
    <name type="scientific">Dracunculus medinensis</name>
    <name type="common">Guinea worm</name>
    <dbReference type="NCBI Taxonomy" id="318479"/>
    <lineage>
        <taxon>Eukaryota</taxon>
        <taxon>Metazoa</taxon>
        <taxon>Ecdysozoa</taxon>
        <taxon>Nematoda</taxon>
        <taxon>Chromadorea</taxon>
        <taxon>Rhabditida</taxon>
        <taxon>Spirurina</taxon>
        <taxon>Dracunculoidea</taxon>
        <taxon>Dracunculidae</taxon>
        <taxon>Dracunculus</taxon>
    </lineage>
</organism>
<evidence type="ECO:0000313" key="1">
    <source>
        <dbReference type="EMBL" id="VDN60933.1"/>
    </source>
</evidence>
<protein>
    <submittedName>
        <fullName evidence="4">Apple domain-containing protein</fullName>
    </submittedName>
</protein>
<evidence type="ECO:0000313" key="3">
    <source>
        <dbReference type="Proteomes" id="UP000274756"/>
    </source>
</evidence>
<reference evidence="1 3" key="2">
    <citation type="submission" date="2018-11" db="EMBL/GenBank/DDBJ databases">
        <authorList>
            <consortium name="Pathogen Informatics"/>
        </authorList>
    </citation>
    <scope>NUCLEOTIDE SEQUENCE [LARGE SCALE GENOMIC DNA]</scope>
</reference>
<evidence type="ECO:0000313" key="4">
    <source>
        <dbReference type="WBParaSite" id="DME_0001045401-mRNA-1"/>
    </source>
</evidence>
<dbReference type="Proteomes" id="UP000274756">
    <property type="component" value="Unassembled WGS sequence"/>
</dbReference>
<name>A0A0N4UQY8_DRAME</name>
<evidence type="ECO:0000313" key="2">
    <source>
        <dbReference type="Proteomes" id="UP000038040"/>
    </source>
</evidence>
<sequence>MSGNCAYGEEITDYGCQRTNQECGINMKFQKVYKVLFLENSYTLSRCTQRCVCVNNAYIGSGRKCIKKEFLAQ</sequence>
<accession>A0A0N4UQY8</accession>
<dbReference type="WBParaSite" id="DME_0001045401-mRNA-1">
    <property type="protein sequence ID" value="DME_0001045401-mRNA-1"/>
    <property type="gene ID" value="DME_0001045401"/>
</dbReference>